<evidence type="ECO:0000256" key="5">
    <source>
        <dbReference type="ARBA" id="ARBA00022723"/>
    </source>
</evidence>
<keyword evidence="14" id="KW-1185">Reference proteome</keyword>
<evidence type="ECO:0000256" key="1">
    <source>
        <dbReference type="ARBA" id="ARBA00000185"/>
    </source>
</evidence>
<dbReference type="InterPro" id="IPR013049">
    <property type="entry name" value="Spo11/TopoVI_A_N"/>
</dbReference>
<dbReference type="Proteomes" id="UP000193719">
    <property type="component" value="Unassembled WGS sequence"/>
</dbReference>
<dbReference type="PANTHER" id="PTHR10848">
    <property type="entry name" value="MEIOTIC RECOMBINATION PROTEIN SPO11"/>
    <property type="match status" value="1"/>
</dbReference>
<dbReference type="Pfam" id="PF04406">
    <property type="entry name" value="TP6A_N"/>
    <property type="match status" value="1"/>
</dbReference>
<dbReference type="OrthoDB" id="521512at2759"/>
<dbReference type="PANTHER" id="PTHR10848:SF0">
    <property type="entry name" value="MEIOTIC RECOMBINATION PROTEIN SPO11"/>
    <property type="match status" value="1"/>
</dbReference>
<feature type="active site" description="O-(5'-phospho-DNA)-tyrosine intermediate" evidence="10">
    <location>
        <position position="128"/>
    </location>
</feature>
<name>A0A1Y1VIZ2_9FUNG</name>
<reference evidence="13 14" key="1">
    <citation type="submission" date="2016-08" db="EMBL/GenBank/DDBJ databases">
        <title>Genomes of anaerobic fungi encode conserved fungal cellulosomes for biomass hydrolysis.</title>
        <authorList>
            <consortium name="DOE Joint Genome Institute"/>
            <person name="Haitjema C.H."/>
            <person name="Gilmore S.P."/>
            <person name="Henske J.K."/>
            <person name="Solomon K.V."/>
            <person name="De Groot R."/>
            <person name="Kuo A."/>
            <person name="Mondo S.J."/>
            <person name="Salamov A.A."/>
            <person name="Labutti K."/>
            <person name="Zhao Z."/>
            <person name="Chiniquy J."/>
            <person name="Barry K."/>
            <person name="Brewer H.M."/>
            <person name="Purvine S.O."/>
            <person name="Wright A.T."/>
            <person name="Boxma B."/>
            <person name="Van Alen T."/>
            <person name="Hackstein J.H."/>
            <person name="Baker S.E."/>
            <person name="Grigoriev I.V."/>
            <person name="O'Malley M.A."/>
        </authorList>
    </citation>
    <scope>NUCLEOTIDE SEQUENCE [LARGE SCALE GENOMIC DNA]</scope>
    <source>
        <strain evidence="14">finn</strain>
    </source>
</reference>
<comment type="catalytic activity">
    <reaction evidence="1 10">
        <text>ATP-dependent breakage, passage and rejoining of double-stranded DNA.</text>
        <dbReference type="EC" id="5.6.2.2"/>
    </reaction>
</comment>
<evidence type="ECO:0000313" key="14">
    <source>
        <dbReference type="Proteomes" id="UP000193719"/>
    </source>
</evidence>
<evidence type="ECO:0000256" key="10">
    <source>
        <dbReference type="PROSITE-ProRule" id="PRU01385"/>
    </source>
</evidence>
<evidence type="ECO:0000259" key="12">
    <source>
        <dbReference type="Pfam" id="PF21180"/>
    </source>
</evidence>
<dbReference type="GO" id="GO:0003918">
    <property type="term" value="F:DNA topoisomerase type II (double strand cut, ATP-hydrolyzing) activity"/>
    <property type="evidence" value="ECO:0007669"/>
    <property type="project" value="UniProtKB-UniRule"/>
</dbReference>
<evidence type="ECO:0000256" key="6">
    <source>
        <dbReference type="ARBA" id="ARBA00022842"/>
    </source>
</evidence>
<keyword evidence="5" id="KW-0479">Metal-binding</keyword>
<dbReference type="AlphaFoldDB" id="A0A1Y1VIZ2"/>
<dbReference type="GO" id="GO:0003677">
    <property type="term" value="F:DNA binding"/>
    <property type="evidence" value="ECO:0007669"/>
    <property type="project" value="UniProtKB-UniRule"/>
</dbReference>
<dbReference type="PROSITE" id="PS52041">
    <property type="entry name" value="TOPO_IIB"/>
    <property type="match status" value="1"/>
</dbReference>
<feature type="domain" description="Spo11/DNA topoisomerase VI subunit A N-terminal" evidence="11">
    <location>
        <begin position="99"/>
        <end position="160"/>
    </location>
</feature>
<keyword evidence="8 10" id="KW-0238">DNA-binding</keyword>
<keyword evidence="9 10" id="KW-0413">Isomerase</keyword>
<dbReference type="GO" id="GO:0000228">
    <property type="term" value="C:nuclear chromosome"/>
    <property type="evidence" value="ECO:0007669"/>
    <property type="project" value="TreeGrafter"/>
</dbReference>
<dbReference type="SUPFAM" id="SSF56726">
    <property type="entry name" value="DNA topoisomerase IV, alpha subunit"/>
    <property type="match status" value="1"/>
</dbReference>
<organism evidence="13 14">
    <name type="scientific">Piromyces finnis</name>
    <dbReference type="NCBI Taxonomy" id="1754191"/>
    <lineage>
        <taxon>Eukaryota</taxon>
        <taxon>Fungi</taxon>
        <taxon>Fungi incertae sedis</taxon>
        <taxon>Chytridiomycota</taxon>
        <taxon>Chytridiomycota incertae sedis</taxon>
        <taxon>Neocallimastigomycetes</taxon>
        <taxon>Neocallimastigales</taxon>
        <taxon>Neocallimastigaceae</taxon>
        <taxon>Piromyces</taxon>
    </lineage>
</organism>
<feature type="domain" description="Topoisomerase 6 subunit A/Spo11 TOPRIM" evidence="12">
    <location>
        <begin position="170"/>
        <end position="251"/>
    </location>
</feature>
<dbReference type="GO" id="GO:0000706">
    <property type="term" value="P:meiotic DNA double-strand break processing"/>
    <property type="evidence" value="ECO:0007669"/>
    <property type="project" value="TreeGrafter"/>
</dbReference>
<dbReference type="GO" id="GO:0005524">
    <property type="term" value="F:ATP binding"/>
    <property type="evidence" value="ECO:0007669"/>
    <property type="project" value="InterPro"/>
</dbReference>
<dbReference type="EC" id="5.6.2.2" evidence="4"/>
<evidence type="ECO:0000256" key="2">
    <source>
        <dbReference type="ARBA" id="ARBA00001946"/>
    </source>
</evidence>
<dbReference type="Pfam" id="PF21180">
    <property type="entry name" value="TOP6A-Spo11_Toprim"/>
    <property type="match status" value="1"/>
</dbReference>
<dbReference type="GO" id="GO:0007131">
    <property type="term" value="P:reciprocal meiotic recombination"/>
    <property type="evidence" value="ECO:0007669"/>
    <property type="project" value="TreeGrafter"/>
</dbReference>
<comment type="similarity">
    <text evidence="3 10">Belongs to the TOP6A family.</text>
</comment>
<comment type="caution">
    <text evidence="13">The sequence shown here is derived from an EMBL/GenBank/DDBJ whole genome shotgun (WGS) entry which is preliminary data.</text>
</comment>
<evidence type="ECO:0000259" key="11">
    <source>
        <dbReference type="Pfam" id="PF04406"/>
    </source>
</evidence>
<evidence type="ECO:0000256" key="7">
    <source>
        <dbReference type="ARBA" id="ARBA00023029"/>
    </source>
</evidence>
<evidence type="ECO:0000256" key="4">
    <source>
        <dbReference type="ARBA" id="ARBA00012895"/>
    </source>
</evidence>
<keyword evidence="6" id="KW-0460">Magnesium</keyword>
<evidence type="ECO:0000256" key="8">
    <source>
        <dbReference type="ARBA" id="ARBA00023125"/>
    </source>
</evidence>
<keyword evidence="7 10" id="KW-0799">Topoisomerase</keyword>
<comment type="cofactor">
    <cofactor evidence="2">
        <name>Mg(2+)</name>
        <dbReference type="ChEBI" id="CHEBI:18420"/>
    </cofactor>
</comment>
<proteinExistence type="inferred from homology"/>
<protein>
    <recommendedName>
        <fullName evidence="4">DNA topoisomerase (ATP-hydrolyzing)</fullName>
        <ecNumber evidence="4">5.6.2.2</ecNumber>
    </recommendedName>
</protein>
<evidence type="ECO:0000256" key="3">
    <source>
        <dbReference type="ARBA" id="ARBA00006559"/>
    </source>
</evidence>
<sequence length="262" mass="30868">MEEYSNLVEKYKNISTISFRDYSSYDFLLRDSSWTLNIIDQLLEIIKFELISMQTIPNKKIRLKLISRGKSNFSINPINNSNSMQLKFKYVNLNRKKSKSFEIFVSILQLLQSFLKNNIIVTKRDIYYRNVTLYKSQITVNNIINDISCSLGVPHSSLNINFLEIPLYKNIKIYGLMDFDPYGQEIFLIYQNGSKSLEYYKDHLSIPEIIPLGINYNDIQNYKILNSQMIPLTNNDRKKCFTLINKCFNNHQVKSITKFNKN</sequence>
<dbReference type="EMBL" id="MCFH01000005">
    <property type="protein sequence ID" value="ORX57682.1"/>
    <property type="molecule type" value="Genomic_DNA"/>
</dbReference>
<dbReference type="InterPro" id="IPR036078">
    <property type="entry name" value="Spo11/TopoVI_A_sf"/>
</dbReference>
<dbReference type="Gene3D" id="3.40.1360.10">
    <property type="match status" value="1"/>
</dbReference>
<evidence type="ECO:0000313" key="13">
    <source>
        <dbReference type="EMBL" id="ORX57682.1"/>
    </source>
</evidence>
<dbReference type="InterPro" id="IPR034136">
    <property type="entry name" value="TOPRIM_Topo6A/Spo11"/>
</dbReference>
<evidence type="ECO:0000256" key="9">
    <source>
        <dbReference type="ARBA" id="ARBA00023235"/>
    </source>
</evidence>
<dbReference type="GO" id="GO:0046872">
    <property type="term" value="F:metal ion binding"/>
    <property type="evidence" value="ECO:0007669"/>
    <property type="project" value="UniProtKB-KW"/>
</dbReference>
<dbReference type="GO" id="GO:0042138">
    <property type="term" value="P:meiotic DNA double-strand break formation"/>
    <property type="evidence" value="ECO:0007669"/>
    <property type="project" value="TreeGrafter"/>
</dbReference>
<gene>
    <name evidence="13" type="ORF">BCR36DRAFT_409157</name>
</gene>
<reference evidence="13 14" key="2">
    <citation type="submission" date="2016-08" db="EMBL/GenBank/DDBJ databases">
        <title>Pervasive Adenine N6-methylation of Active Genes in Fungi.</title>
        <authorList>
            <consortium name="DOE Joint Genome Institute"/>
            <person name="Mondo S.J."/>
            <person name="Dannebaum R.O."/>
            <person name="Kuo R.C."/>
            <person name="Labutti K."/>
            <person name="Haridas S."/>
            <person name="Kuo A."/>
            <person name="Salamov A."/>
            <person name="Ahrendt S.R."/>
            <person name="Lipzen A."/>
            <person name="Sullivan W."/>
            <person name="Andreopoulos W.B."/>
            <person name="Clum A."/>
            <person name="Lindquist E."/>
            <person name="Daum C."/>
            <person name="Ramamoorthy G.K."/>
            <person name="Gryganskyi A."/>
            <person name="Culley D."/>
            <person name="Magnuson J.K."/>
            <person name="James T.Y."/>
            <person name="O'Malley M.A."/>
            <person name="Stajich J.E."/>
            <person name="Spatafora J.W."/>
            <person name="Visel A."/>
            <person name="Grigoriev I.V."/>
        </authorList>
    </citation>
    <scope>NUCLEOTIDE SEQUENCE [LARGE SCALE GENOMIC DNA]</scope>
    <source>
        <strain evidence="14">finn</strain>
    </source>
</reference>
<accession>A0A1Y1VIZ2</accession>
<dbReference type="PRINTS" id="PR01550">
    <property type="entry name" value="TOP6AFAMILY"/>
</dbReference>
<dbReference type="STRING" id="1754191.A0A1Y1VIZ2"/>
<dbReference type="InterPro" id="IPR002815">
    <property type="entry name" value="Spo11/TopoVI_A"/>
</dbReference>